<proteinExistence type="predicted"/>
<evidence type="ECO:0000313" key="4">
    <source>
        <dbReference type="Proteomes" id="UP001139648"/>
    </source>
</evidence>
<dbReference type="CDD" id="cd00306">
    <property type="entry name" value="Peptidases_S8_S53"/>
    <property type="match status" value="1"/>
</dbReference>
<reference evidence="3" key="1">
    <citation type="submission" date="2022-06" db="EMBL/GenBank/DDBJ databases">
        <title>Sequencing the genomes of 1000 actinobacteria strains.</title>
        <authorList>
            <person name="Klenk H.-P."/>
        </authorList>
    </citation>
    <scope>NUCLEOTIDE SEQUENCE</scope>
    <source>
        <strain evidence="3">DSM 46694</strain>
    </source>
</reference>
<protein>
    <recommendedName>
        <fullName evidence="2">Peptidase S8/S53 domain-containing protein</fullName>
    </recommendedName>
</protein>
<evidence type="ECO:0000259" key="2">
    <source>
        <dbReference type="Pfam" id="PF00082"/>
    </source>
</evidence>
<organism evidence="3 4">
    <name type="scientific">Nonomuraea thailandensis</name>
    <dbReference type="NCBI Taxonomy" id="1188745"/>
    <lineage>
        <taxon>Bacteria</taxon>
        <taxon>Bacillati</taxon>
        <taxon>Actinomycetota</taxon>
        <taxon>Actinomycetes</taxon>
        <taxon>Streptosporangiales</taxon>
        <taxon>Streptosporangiaceae</taxon>
        <taxon>Nonomuraea</taxon>
    </lineage>
</organism>
<dbReference type="AlphaFoldDB" id="A0A9X2K3J1"/>
<evidence type="ECO:0000256" key="1">
    <source>
        <dbReference type="SAM" id="MobiDB-lite"/>
    </source>
</evidence>
<dbReference type="RefSeq" id="WP_253742286.1">
    <property type="nucleotide sequence ID" value="NZ_BAABKA010000036.1"/>
</dbReference>
<dbReference type="Gene3D" id="3.40.50.200">
    <property type="entry name" value="Peptidase S8/S53 domain"/>
    <property type="match status" value="1"/>
</dbReference>
<dbReference type="GO" id="GO:0006508">
    <property type="term" value="P:proteolysis"/>
    <property type="evidence" value="ECO:0007669"/>
    <property type="project" value="InterPro"/>
</dbReference>
<evidence type="ECO:0000313" key="3">
    <source>
        <dbReference type="EMBL" id="MCP2355631.1"/>
    </source>
</evidence>
<accession>A0A9X2K3J1</accession>
<dbReference type="InterPro" id="IPR000209">
    <property type="entry name" value="Peptidase_S8/S53_dom"/>
</dbReference>
<dbReference type="GO" id="GO:0004252">
    <property type="term" value="F:serine-type endopeptidase activity"/>
    <property type="evidence" value="ECO:0007669"/>
    <property type="project" value="InterPro"/>
</dbReference>
<feature type="domain" description="Peptidase S8/S53" evidence="2">
    <location>
        <begin position="155"/>
        <end position="413"/>
    </location>
</feature>
<dbReference type="SUPFAM" id="SSF52743">
    <property type="entry name" value="Subtilisin-like"/>
    <property type="match status" value="1"/>
</dbReference>
<sequence>MADYNVVRRRIEAFRSDEIVLDPKDLRQVRQRLDALRITMTPLATSTRLGLHRYRLGGLATGVESLDPGLVARVRAAAAGTYMEGETPAPLDLLLFHLREASAAGHRGYQPVVAKVRVYENIEGSPYSGGSAGDPQPIPAFELRPPSESTRRRPRIGILDTPLHPHPQLAGRYLLGTPDALLPEQEQQVSFSGHALFVASVAARQAPDAEFVIYPVLDAKTLTTGSWELATTMVGTLDDDLDMMIIALGGATADGREPLVLARACERTSGIVKVAALGNNGQNRAAAPEGTQFSELPPNTPIWPAASSTVIAVGARNEAGDAAAYFSPTLEEAPWTDCTAPGMHLPGLFLPGRVWMADLDVVAGVVKVTDRWADFPAPGHATWSGTSFAAAYAGGAIAQKAYEQGVSVRELADELFWEDPDRAPTTFDSAAPAGIDIVRFMK</sequence>
<dbReference type="Proteomes" id="UP001139648">
    <property type="component" value="Unassembled WGS sequence"/>
</dbReference>
<feature type="region of interest" description="Disordered" evidence="1">
    <location>
        <begin position="127"/>
        <end position="152"/>
    </location>
</feature>
<dbReference type="EMBL" id="JAMZEB010000002">
    <property type="protein sequence ID" value="MCP2355631.1"/>
    <property type="molecule type" value="Genomic_DNA"/>
</dbReference>
<dbReference type="Pfam" id="PF00082">
    <property type="entry name" value="Peptidase_S8"/>
    <property type="match status" value="1"/>
</dbReference>
<keyword evidence="4" id="KW-1185">Reference proteome</keyword>
<dbReference type="InterPro" id="IPR036852">
    <property type="entry name" value="Peptidase_S8/S53_dom_sf"/>
</dbReference>
<comment type="caution">
    <text evidence="3">The sequence shown here is derived from an EMBL/GenBank/DDBJ whole genome shotgun (WGS) entry which is preliminary data.</text>
</comment>
<gene>
    <name evidence="3" type="ORF">HD597_002651</name>
</gene>
<name>A0A9X2K3J1_9ACTN</name>